<dbReference type="EMBL" id="FNFM01000015">
    <property type="protein sequence ID" value="SDK87858.1"/>
    <property type="molecule type" value="Genomic_DNA"/>
</dbReference>
<dbReference type="AlphaFoldDB" id="A0A1G9FHH1"/>
<dbReference type="Proteomes" id="UP000199213">
    <property type="component" value="Unassembled WGS sequence"/>
</dbReference>
<sequence length="269" mass="27807">MSRLFSPEQGRYQSTTTGLTNPRWQINATTGRVLPVSRFQLRSVVSTVAALGLMATGSAAVASAQPKHDVEHDRDRGTFTVVELDELNDSGAHGFGLIKLRGREATVRLYSSGLLENQPHAQHVHIGGAGRCPTKADDANDDGIISTAEGASDYGGIGVSLTTTGDTGPSSGLAVDRFPTAPNGFVTYSRTVTVSEETAANIRDGNAVLVQHGIDINDSGAYDGDAPSSLDPSLPLEATAPAACGTQGLRLGGGLDEHGLGLGLGLSTR</sequence>
<evidence type="ECO:0008006" key="3">
    <source>
        <dbReference type="Google" id="ProtNLM"/>
    </source>
</evidence>
<proteinExistence type="predicted"/>
<gene>
    <name evidence="1" type="ORF">SAMN04487820_11540</name>
</gene>
<reference evidence="2" key="1">
    <citation type="submission" date="2016-10" db="EMBL/GenBank/DDBJ databases">
        <authorList>
            <person name="Varghese N."/>
            <person name="Submissions S."/>
        </authorList>
    </citation>
    <scope>NUCLEOTIDE SEQUENCE [LARGE SCALE GENOMIC DNA]</scope>
    <source>
        <strain evidence="2">DSM 45460</strain>
    </source>
</reference>
<keyword evidence="2" id="KW-1185">Reference proteome</keyword>
<protein>
    <recommendedName>
        <fullName evidence="3">CHRD domain-containing protein</fullName>
    </recommendedName>
</protein>
<accession>A0A1G9FHH1</accession>
<name>A0A1G9FHH1_ACTMZ</name>
<evidence type="ECO:0000313" key="2">
    <source>
        <dbReference type="Proteomes" id="UP000199213"/>
    </source>
</evidence>
<organism evidence="1 2">
    <name type="scientific">Actinopolyspora mzabensis</name>
    <dbReference type="NCBI Taxonomy" id="995066"/>
    <lineage>
        <taxon>Bacteria</taxon>
        <taxon>Bacillati</taxon>
        <taxon>Actinomycetota</taxon>
        <taxon>Actinomycetes</taxon>
        <taxon>Actinopolysporales</taxon>
        <taxon>Actinopolysporaceae</taxon>
        <taxon>Actinopolyspora</taxon>
    </lineage>
</organism>
<evidence type="ECO:0000313" key="1">
    <source>
        <dbReference type="EMBL" id="SDK87858.1"/>
    </source>
</evidence>